<dbReference type="PANTHER" id="PTHR43685:SF3">
    <property type="entry name" value="SLR2126 PROTEIN"/>
    <property type="match status" value="1"/>
</dbReference>
<dbReference type="Proteomes" id="UP001304300">
    <property type="component" value="Chromosome"/>
</dbReference>
<evidence type="ECO:0000313" key="2">
    <source>
        <dbReference type="EMBL" id="WOO41432.1"/>
    </source>
</evidence>
<keyword evidence="2" id="KW-0808">Transferase</keyword>
<accession>A0AAQ3QW17</accession>
<dbReference type="SUPFAM" id="SSF53448">
    <property type="entry name" value="Nucleotide-diphospho-sugar transferases"/>
    <property type="match status" value="1"/>
</dbReference>
<name>A0AAQ3QW17_9BACT</name>
<dbReference type="EMBL" id="CP136920">
    <property type="protein sequence ID" value="WOO41432.1"/>
    <property type="molecule type" value="Genomic_DNA"/>
</dbReference>
<organism evidence="2 3">
    <name type="scientific">Rubellicoccus peritrichatus</name>
    <dbReference type="NCBI Taxonomy" id="3080537"/>
    <lineage>
        <taxon>Bacteria</taxon>
        <taxon>Pseudomonadati</taxon>
        <taxon>Verrucomicrobiota</taxon>
        <taxon>Opitutia</taxon>
        <taxon>Puniceicoccales</taxon>
        <taxon>Cerasicoccaceae</taxon>
        <taxon>Rubellicoccus</taxon>
    </lineage>
</organism>
<protein>
    <submittedName>
        <fullName evidence="2">Glycosyltransferase</fullName>
        <ecNumber evidence="2">2.4.-.-</ecNumber>
    </submittedName>
</protein>
<gene>
    <name evidence="2" type="ORF">RZN69_22660</name>
</gene>
<keyword evidence="3" id="KW-1185">Reference proteome</keyword>
<dbReference type="InterPro" id="IPR029044">
    <property type="entry name" value="Nucleotide-diphossugar_trans"/>
</dbReference>
<evidence type="ECO:0000259" key="1">
    <source>
        <dbReference type="Pfam" id="PF00535"/>
    </source>
</evidence>
<evidence type="ECO:0000313" key="3">
    <source>
        <dbReference type="Proteomes" id="UP001304300"/>
    </source>
</evidence>
<dbReference type="InterPro" id="IPR001173">
    <property type="entry name" value="Glyco_trans_2-like"/>
</dbReference>
<dbReference type="CDD" id="cd00761">
    <property type="entry name" value="Glyco_tranf_GTA_type"/>
    <property type="match status" value="1"/>
</dbReference>
<dbReference type="AlphaFoldDB" id="A0AAQ3QW17"/>
<reference evidence="2 3" key="1">
    <citation type="submission" date="2023-10" db="EMBL/GenBank/DDBJ databases">
        <title>Rubellicoccus peritrichatus gen. nov., sp. nov., isolated from an algae of coral reef tank.</title>
        <authorList>
            <person name="Luo J."/>
        </authorList>
    </citation>
    <scope>NUCLEOTIDE SEQUENCE [LARGE SCALE GENOMIC DNA]</scope>
    <source>
        <strain evidence="2 3">CR14</strain>
    </source>
</reference>
<keyword evidence="2" id="KW-0328">Glycosyltransferase</keyword>
<dbReference type="PANTHER" id="PTHR43685">
    <property type="entry name" value="GLYCOSYLTRANSFERASE"/>
    <property type="match status" value="1"/>
</dbReference>
<dbReference type="GO" id="GO:0016757">
    <property type="term" value="F:glycosyltransferase activity"/>
    <property type="evidence" value="ECO:0007669"/>
    <property type="project" value="UniProtKB-KW"/>
</dbReference>
<proteinExistence type="predicted"/>
<dbReference type="Pfam" id="PF00535">
    <property type="entry name" value="Glycos_transf_2"/>
    <property type="match status" value="1"/>
</dbReference>
<feature type="domain" description="Glycosyltransferase 2-like" evidence="1">
    <location>
        <begin position="6"/>
        <end position="168"/>
    </location>
</feature>
<dbReference type="EC" id="2.4.-.-" evidence="2"/>
<sequence>MPFALTVAICTYNRSKYLNIALDSLSSQKADLSDIEVFVIDNNSSDDTKAICSKYENKIPNFRYILEKQQGLSFARNRAIEESHSDYVAYLDDDSKVSNEWAQVSKKVISEKKPDAFGGPSFALFLKEPPRWFKPEYVRNNPSDVACELNEPHFFSGCNMAFKKRHLINLGGFQERFSMKGKKIAYGDDTDVQYRLRKANPSAIFWFEPRLSVEHLVRDDKMTIIWQARSLFSLGFDNYLATGGDSNDTYRRMFGNFCKQSLGFLVDSLYRLHFRNKQKHPYWQNYMKEYVFPKRLARLGVIFAKLQIKKGKPG</sequence>
<dbReference type="InterPro" id="IPR050834">
    <property type="entry name" value="Glycosyltransf_2"/>
</dbReference>
<dbReference type="Gene3D" id="3.90.550.10">
    <property type="entry name" value="Spore Coat Polysaccharide Biosynthesis Protein SpsA, Chain A"/>
    <property type="match status" value="1"/>
</dbReference>
<dbReference type="RefSeq" id="WP_317833916.1">
    <property type="nucleotide sequence ID" value="NZ_CP136920.1"/>
</dbReference>